<evidence type="ECO:0000313" key="1">
    <source>
        <dbReference type="EMBL" id="RIH84373.1"/>
    </source>
</evidence>
<dbReference type="RefSeq" id="WP_119360484.1">
    <property type="nucleotide sequence ID" value="NZ_QWKZ01000062.1"/>
</dbReference>
<sequence length="391" mass="44305">MPAFPDKQVITPGPARELLRGYRRLRAISFSASLQGWQGLLEGYEQIELLISLEEGYHELQPVAWLRQEIGSLLPILLQQQAEIRFLPGSHAKLYLLEGPPGCRVIFGSLNLSQAAWEGGQAEIAAYSDRPEVYRALWDYYQEERERSRLLFGARERQRLQKPQGLLPVLVQELPPKERQELQAQAAGLLAVNLAQNFPQEALDKSRVRQKEGLRALRELQKETEHLEHKPHEGGSPRDFAQQVSEDLLLAFLREAYPGERELERLLQGEDPLEPARSFLRSLGVAVPERPVGDYREYMRRCWRSLYYTQREAFQEIEMPDARSGRLVPCFVVEKERVGFLTPLQAFDNGTAGNHKNCFCARPSFLRASRPCPLGAAAGAAAGPARAMRGL</sequence>
<dbReference type="Proteomes" id="UP000265800">
    <property type="component" value="Unassembled WGS sequence"/>
</dbReference>
<reference evidence="1 2" key="1">
    <citation type="submission" date="2018-08" db="EMBL/GenBank/DDBJ databases">
        <title>Meiothermus luteus KCTC 52599 genome sequencing project.</title>
        <authorList>
            <person name="Da Costa M.S."/>
            <person name="Albuquerque L."/>
            <person name="Raposo P."/>
            <person name="Froufe H.J.C."/>
            <person name="Barroso C.S."/>
            <person name="Egas C."/>
        </authorList>
    </citation>
    <scope>NUCLEOTIDE SEQUENCE [LARGE SCALE GENOMIC DNA]</scope>
    <source>
        <strain evidence="1 2">KCTC 52599</strain>
    </source>
</reference>
<keyword evidence="2" id="KW-1185">Reference proteome</keyword>
<dbReference type="CDD" id="cd09117">
    <property type="entry name" value="PLDc_Bfil_DEXD_like"/>
    <property type="match status" value="1"/>
</dbReference>
<dbReference type="EMBL" id="QWKZ01000062">
    <property type="protein sequence ID" value="RIH84373.1"/>
    <property type="molecule type" value="Genomic_DNA"/>
</dbReference>
<accession>A0A399ELM2</accession>
<organism evidence="1 2">
    <name type="scientific">Meiothermus luteus</name>
    <dbReference type="NCBI Taxonomy" id="2026184"/>
    <lineage>
        <taxon>Bacteria</taxon>
        <taxon>Thermotogati</taxon>
        <taxon>Deinococcota</taxon>
        <taxon>Deinococci</taxon>
        <taxon>Thermales</taxon>
        <taxon>Thermaceae</taxon>
        <taxon>Meiothermus</taxon>
    </lineage>
</organism>
<protein>
    <recommendedName>
        <fullName evidence="3">Phospholipase D-like domain-containing protein</fullName>
    </recommendedName>
</protein>
<proteinExistence type="predicted"/>
<dbReference type="AlphaFoldDB" id="A0A399ELM2"/>
<comment type="caution">
    <text evidence="1">The sequence shown here is derived from an EMBL/GenBank/DDBJ whole genome shotgun (WGS) entry which is preliminary data.</text>
</comment>
<gene>
    <name evidence="1" type="ORF">Mlute_01906</name>
</gene>
<dbReference type="OrthoDB" id="78158at2"/>
<evidence type="ECO:0008006" key="3">
    <source>
        <dbReference type="Google" id="ProtNLM"/>
    </source>
</evidence>
<evidence type="ECO:0000313" key="2">
    <source>
        <dbReference type="Proteomes" id="UP000265800"/>
    </source>
</evidence>
<name>A0A399ELM2_9DEIN</name>